<evidence type="ECO:0000256" key="2">
    <source>
        <dbReference type="SAM" id="SignalP"/>
    </source>
</evidence>
<dbReference type="AlphaFoldDB" id="A0A095VQX7"/>
<feature type="transmembrane region" description="Helical" evidence="1">
    <location>
        <begin position="26"/>
        <end position="49"/>
    </location>
</feature>
<dbReference type="Proteomes" id="UP000029640">
    <property type="component" value="Unassembled WGS sequence"/>
</dbReference>
<feature type="chain" id="PRO_5001912040" evidence="2">
    <location>
        <begin position="21"/>
        <end position="149"/>
    </location>
</feature>
<name>A0A095VQX7_9GAMM</name>
<reference evidence="3 4" key="1">
    <citation type="journal article" date="2014" name="Genome Announc.">
        <title>Genome Sequence of Gammaproteobacterial Pseudohaliea rubra Type Strain DSM 19751, Isolated from Coastal Seawater of the Mediterranean Sea.</title>
        <authorList>
            <person name="Spring S."/>
            <person name="Fiebig A."/>
            <person name="Riedel T."/>
            <person name="Goker M."/>
            <person name="Klenk H.P."/>
        </authorList>
    </citation>
    <scope>NUCLEOTIDE SEQUENCE [LARGE SCALE GENOMIC DNA]</scope>
    <source>
        <strain evidence="3 4">DSM 19751</strain>
    </source>
</reference>
<evidence type="ECO:0000256" key="1">
    <source>
        <dbReference type="SAM" id="Phobius"/>
    </source>
</evidence>
<keyword evidence="1" id="KW-0812">Transmembrane</keyword>
<keyword evidence="2" id="KW-0732">Signal</keyword>
<feature type="signal peptide" evidence="2">
    <location>
        <begin position="1"/>
        <end position="20"/>
    </location>
</feature>
<keyword evidence="4" id="KW-1185">Reference proteome</keyword>
<dbReference type="EMBL" id="AUVB01000045">
    <property type="protein sequence ID" value="KGE03867.1"/>
    <property type="molecule type" value="Genomic_DNA"/>
</dbReference>
<keyword evidence="1" id="KW-0472">Membrane</keyword>
<organism evidence="3 4">
    <name type="scientific">Pseudohaliea rubra DSM 19751</name>
    <dbReference type="NCBI Taxonomy" id="1265313"/>
    <lineage>
        <taxon>Bacteria</taxon>
        <taxon>Pseudomonadati</taxon>
        <taxon>Pseudomonadota</taxon>
        <taxon>Gammaproteobacteria</taxon>
        <taxon>Cellvibrionales</taxon>
        <taxon>Halieaceae</taxon>
        <taxon>Pseudohaliea</taxon>
    </lineage>
</organism>
<protein>
    <submittedName>
        <fullName evidence="3">Uncharacterized protein</fullName>
    </submittedName>
</protein>
<feature type="transmembrane region" description="Helical" evidence="1">
    <location>
        <begin position="129"/>
        <end position="148"/>
    </location>
</feature>
<sequence>MLTLAALALALAGALGGQLAATLASLALAAFAAGIAGSCAASAGHVGVAGRRVLITDHRGVYQGGAANTFCRRGPFLLRGDVAVNLGSARLPGFPRALESALARAGVDTADPPEPTTVAAVLLRGRHPLALGAAGAFLIALLALAAALS</sequence>
<dbReference type="STRING" id="1265313.HRUBRA_01539"/>
<evidence type="ECO:0000313" key="3">
    <source>
        <dbReference type="EMBL" id="KGE03867.1"/>
    </source>
</evidence>
<evidence type="ECO:0000313" key="4">
    <source>
        <dbReference type="Proteomes" id="UP000029640"/>
    </source>
</evidence>
<accession>A0A095VQX7</accession>
<gene>
    <name evidence="3" type="ORF">HRUBRA_01539</name>
</gene>
<proteinExistence type="predicted"/>
<comment type="caution">
    <text evidence="3">The sequence shown here is derived from an EMBL/GenBank/DDBJ whole genome shotgun (WGS) entry which is preliminary data.</text>
</comment>
<keyword evidence="1" id="KW-1133">Transmembrane helix</keyword>
<dbReference type="HOGENOM" id="CLU_1747110_0_0_6"/>